<dbReference type="STRING" id="268407.PWYN_27590"/>
<protein>
    <submittedName>
        <fullName evidence="2">Uncharacterized protein</fullName>
    </submittedName>
</protein>
<dbReference type="RefSeq" id="WP_036658269.1">
    <property type="nucleotide sequence ID" value="NZ_JQCR01000003.1"/>
</dbReference>
<dbReference type="AlphaFoldDB" id="A0A098M8B2"/>
<reference evidence="2 3" key="2">
    <citation type="submission" date="2014-10" db="EMBL/GenBank/DDBJ databases">
        <title>Comparative genomics of the Paenibacillus odorifer group.</title>
        <authorList>
            <person name="Tsai Y.-C."/>
            <person name="Martin N."/>
            <person name="Korlach J."/>
            <person name="Wiedmann M."/>
        </authorList>
    </citation>
    <scope>NUCLEOTIDE SEQUENCE [LARGE SCALE GENOMIC DNA]</scope>
    <source>
        <strain evidence="2 3">DSM 18334</strain>
    </source>
</reference>
<keyword evidence="1" id="KW-1133">Transmembrane helix</keyword>
<evidence type="ECO:0000313" key="3">
    <source>
        <dbReference type="Proteomes" id="UP000029734"/>
    </source>
</evidence>
<feature type="transmembrane region" description="Helical" evidence="1">
    <location>
        <begin position="49"/>
        <end position="71"/>
    </location>
</feature>
<accession>A0A098M8B2</accession>
<gene>
    <name evidence="2" type="ORF">PWYN_27590</name>
</gene>
<evidence type="ECO:0000313" key="2">
    <source>
        <dbReference type="EMBL" id="KGE18283.1"/>
    </source>
</evidence>
<dbReference type="Proteomes" id="UP000029734">
    <property type="component" value="Unassembled WGS sequence"/>
</dbReference>
<dbReference type="OrthoDB" id="2660515at2"/>
<dbReference type="EMBL" id="JQCR01000003">
    <property type="protein sequence ID" value="KGE18283.1"/>
    <property type="molecule type" value="Genomic_DNA"/>
</dbReference>
<keyword evidence="1" id="KW-0472">Membrane</keyword>
<feature type="transmembrane region" description="Helical" evidence="1">
    <location>
        <begin position="114"/>
        <end position="137"/>
    </location>
</feature>
<sequence>MRTENELKEGNVIRRKSHLGVTTFIYAAVLVLTIVTFSTLWISESIFRFIISLVAVLIAESIVYGYCAFWIRSGGRISKSSPVLISGAFITIIYALAVFVFALIFDVMLDLPPLWYAVGQLLILGIGLTSLVVVGLYGRNALVQEKRAEESTRSLRGYKEELIEIKLLALTWKQSEREQLVKRIKTLEDKFKYSDPVSNPSIFATEDILSQQISLLRDHLELLIHVADPQVGWEAETNELIESIENTLQWRNRELSALK</sequence>
<feature type="transmembrane region" description="Helical" evidence="1">
    <location>
        <begin position="83"/>
        <end position="108"/>
    </location>
</feature>
<keyword evidence="3" id="KW-1185">Reference proteome</keyword>
<evidence type="ECO:0000256" key="1">
    <source>
        <dbReference type="SAM" id="Phobius"/>
    </source>
</evidence>
<reference evidence="2 3" key="1">
    <citation type="submission" date="2014-08" db="EMBL/GenBank/DDBJ databases">
        <authorList>
            <person name="den Bakker H.C."/>
        </authorList>
    </citation>
    <scope>NUCLEOTIDE SEQUENCE [LARGE SCALE GENOMIC DNA]</scope>
    <source>
        <strain evidence="2 3">DSM 18334</strain>
    </source>
</reference>
<name>A0A098M8B2_9BACL</name>
<feature type="transmembrane region" description="Helical" evidence="1">
    <location>
        <begin position="21"/>
        <end position="43"/>
    </location>
</feature>
<comment type="caution">
    <text evidence="2">The sequence shown here is derived from an EMBL/GenBank/DDBJ whole genome shotgun (WGS) entry which is preliminary data.</text>
</comment>
<organism evidence="2 3">
    <name type="scientific">Paenibacillus wynnii</name>
    <dbReference type="NCBI Taxonomy" id="268407"/>
    <lineage>
        <taxon>Bacteria</taxon>
        <taxon>Bacillati</taxon>
        <taxon>Bacillota</taxon>
        <taxon>Bacilli</taxon>
        <taxon>Bacillales</taxon>
        <taxon>Paenibacillaceae</taxon>
        <taxon>Paenibacillus</taxon>
    </lineage>
</organism>
<dbReference type="eggNOG" id="ENOG503419K">
    <property type="taxonomic scope" value="Bacteria"/>
</dbReference>
<keyword evidence="1" id="KW-0812">Transmembrane</keyword>
<proteinExistence type="predicted"/>